<keyword evidence="2" id="KW-1185">Reference proteome</keyword>
<sequence length="81" mass="8974">MAALPFPAALVHEAFSRRERGWFPVSTCTATKHDGSSGYSHLAYTEALPEEKARTAIESRTTRLHTGVTNVMASYSQYRQA</sequence>
<dbReference type="AlphaFoldDB" id="A0A1H8Y940"/>
<dbReference type="EMBL" id="FOEF01000012">
    <property type="protein sequence ID" value="SEP48586.1"/>
    <property type="molecule type" value="Genomic_DNA"/>
</dbReference>
<protein>
    <submittedName>
        <fullName evidence="1">Uncharacterized protein</fullName>
    </submittedName>
</protein>
<evidence type="ECO:0000313" key="2">
    <source>
        <dbReference type="Proteomes" id="UP000198582"/>
    </source>
</evidence>
<accession>A0A1H8Y940</accession>
<reference evidence="1 2" key="1">
    <citation type="submission" date="2016-10" db="EMBL/GenBank/DDBJ databases">
        <authorList>
            <person name="de Groot N.N."/>
        </authorList>
    </citation>
    <scope>NUCLEOTIDE SEQUENCE [LARGE SCALE GENOMIC DNA]</scope>
    <source>
        <strain evidence="1 2">DSM 44993</strain>
    </source>
</reference>
<evidence type="ECO:0000313" key="1">
    <source>
        <dbReference type="EMBL" id="SEP48586.1"/>
    </source>
</evidence>
<proteinExistence type="predicted"/>
<gene>
    <name evidence="1" type="ORF">SAMN04489732_11279</name>
</gene>
<name>A0A1H8Y940_9PSEU</name>
<dbReference type="Proteomes" id="UP000198582">
    <property type="component" value="Unassembled WGS sequence"/>
</dbReference>
<organism evidence="1 2">
    <name type="scientific">Amycolatopsis saalfeldensis</name>
    <dbReference type="NCBI Taxonomy" id="394193"/>
    <lineage>
        <taxon>Bacteria</taxon>
        <taxon>Bacillati</taxon>
        <taxon>Actinomycetota</taxon>
        <taxon>Actinomycetes</taxon>
        <taxon>Pseudonocardiales</taxon>
        <taxon>Pseudonocardiaceae</taxon>
        <taxon>Amycolatopsis</taxon>
    </lineage>
</organism>